<dbReference type="Pfam" id="PF03028">
    <property type="entry name" value="Dynein_heavy"/>
    <property type="match status" value="1"/>
</dbReference>
<dbReference type="AlphaFoldDB" id="X6N461"/>
<evidence type="ECO:0000256" key="13">
    <source>
        <dbReference type="SAM" id="Phobius"/>
    </source>
</evidence>
<keyword evidence="2" id="KW-0963">Cytoplasm</keyword>
<dbReference type="OrthoDB" id="10251809at2759"/>
<evidence type="ECO:0000256" key="1">
    <source>
        <dbReference type="ARBA" id="ARBA00004430"/>
    </source>
</evidence>
<sequence>MDGESNQKKKKKKYNNSAAKLIEGLQSEKERWTIDKEQLKKRTDLLIGDCLLASSFLSYAGVFNFQFRKQMIYEDWSKDIVMRKIPMTESLRIEQLLSNEVERSQWTSEGLPSDELSVQNGILTCRASRYPLCIDPQMQAITWIKNREALHKCNVRTFHDTDFVKILELAIQFGTPFIFEGVDEEIDPIINNVLEQKFIFSGGNKQVMLGDSLLDWDDNFRLYLVTKLSNPQYSPDITGKTMIINFWFVLFVLFMYFPFCTHKTVVTQQGLEDQLLDVVVGFERPDLQKQREELIQTMSKNNIMLDKLENLLLKELTEATGNILENKLLIQTLQDAKSKSTSIIESQVESKKTAAELNQVASEYRLAAKRGSVLFFSMNGLSAINRMYEYSLRNYLELFLKSLRISKKDAVVVNRLRYIVDTLTKTIYDYTCTGIFEKHKLMYSFQMVTLILAADGRLNHEELEFFLKGNTSLQVLFQKRREEKQRMKRKVPEKKKPASWITDNGWKDLERLGHLGSSVSEESEKPFTTLIADICDNLQKWKEWYDFEKPEEKELPLNYSKKLTKLQELLVLRCFRRDRVYNGVRNFIVHIMKDDYFIQPPVTQFSKVYEQSSPHVPVVFILSKGGDPMGDLEKLAQVQGVYQENRFKYLALGQGQSKLAEAMLESGISRGHWVILQNCHLMPSWLKKLEKIIHSQLHQSSVNPGFRLWLTTDPTNDFPIGKKKKKKKKCILQSSLKVVTEPPDGLKLNMKASYSRVKLETLQQCTHSKFAPLVYVLSFFHAVVQVRRKYGKLGWNISYDFNESDYDTSLKLLSMYLNKSVIYGNEKIPWESLRYLIGEVMYGGRVTDPFDRRVLITYLEEYMGEFLFDDFQPFCFSNANNFQYIIPKNDNDHLNEFENTLDMYKQEIDRLPIDNPPQVFGLHSNAEIGYYTTAADEMWNGLISLQPRATSLIEGGIRREDYISNIAKNVLEKVPEPFDVSLIKKSFEDHAHPNPIQPTTVVLVQEIERWNVLVKKMDITLNDLLKALKGEISMNSELDRLSNDLFNGYLPHVWKNYIPDSDKKLGSWVDHFTRRWAQYQQWIQTKQDPPVIWLSGLHIPETYLAATLQTTCRKNKWPLDKSTLFTMVTEYTDPMQITQNLEDGCYVQGLYLEGAAWDEKDMCLCKQKPKQLVYELPILKIVPVEINKLQRQNTFRTPVYMTQKRSNAMGEGLVFQADLSSTFHPSHWILQGCALVMNISD</sequence>
<feature type="domain" description="Dynein heavy chain region D6 P-loop" evidence="14">
    <location>
        <begin position="614"/>
        <end position="721"/>
    </location>
</feature>
<name>X6N461_RETFI</name>
<dbReference type="GO" id="GO:0005874">
    <property type="term" value="C:microtubule"/>
    <property type="evidence" value="ECO:0007669"/>
    <property type="project" value="UniProtKB-KW"/>
</dbReference>
<keyword evidence="13" id="KW-0812">Transmembrane</keyword>
<dbReference type="Pfam" id="PF12781">
    <property type="entry name" value="AAA_9"/>
    <property type="match status" value="2"/>
</dbReference>
<keyword evidence="3" id="KW-0493">Microtubule</keyword>
<dbReference type="GO" id="GO:0051959">
    <property type="term" value="F:dynein light intermediate chain binding"/>
    <property type="evidence" value="ECO:0007669"/>
    <property type="project" value="InterPro"/>
</dbReference>
<evidence type="ECO:0000256" key="9">
    <source>
        <dbReference type="ARBA" id="ARBA00023069"/>
    </source>
</evidence>
<evidence type="ECO:0000313" key="20">
    <source>
        <dbReference type="Proteomes" id="UP000023152"/>
    </source>
</evidence>
<comment type="caution">
    <text evidence="19">The sequence shown here is derived from an EMBL/GenBank/DDBJ whole genome shotgun (WGS) entry which is preliminary data.</text>
</comment>
<keyword evidence="8" id="KW-0175">Coiled coil</keyword>
<dbReference type="Pfam" id="PF18198">
    <property type="entry name" value="AAA_lid_11"/>
    <property type="match status" value="1"/>
</dbReference>
<dbReference type="Proteomes" id="UP000023152">
    <property type="component" value="Unassembled WGS sequence"/>
</dbReference>
<feature type="domain" description="Dynein heavy chain ATP-binding dynein motor region" evidence="16">
    <location>
        <begin position="265"/>
        <end position="343"/>
    </location>
</feature>
<evidence type="ECO:0000256" key="4">
    <source>
        <dbReference type="ARBA" id="ARBA00022737"/>
    </source>
</evidence>
<proteinExistence type="predicted"/>
<keyword evidence="20" id="KW-1185">Reference proteome</keyword>
<keyword evidence="13" id="KW-1133">Transmembrane helix</keyword>
<dbReference type="OMA" id="CYFHALI"/>
<dbReference type="FunFam" id="1.20.1270.280:FF:000005">
    <property type="entry name" value="Dynein axonemal heavy chain 10"/>
    <property type="match status" value="1"/>
</dbReference>
<feature type="domain" description="Dynein heavy chain AAA lid" evidence="17">
    <location>
        <begin position="771"/>
        <end position="926"/>
    </location>
</feature>
<dbReference type="GO" id="GO:0008569">
    <property type="term" value="F:minus-end-directed microtubule motor activity"/>
    <property type="evidence" value="ECO:0007669"/>
    <property type="project" value="InterPro"/>
</dbReference>
<dbReference type="InterPro" id="IPR027417">
    <property type="entry name" value="P-loop_NTPase"/>
</dbReference>
<dbReference type="GO" id="GO:0045505">
    <property type="term" value="F:dynein intermediate chain binding"/>
    <property type="evidence" value="ECO:0007669"/>
    <property type="project" value="InterPro"/>
</dbReference>
<dbReference type="Gene3D" id="1.20.1270.280">
    <property type="match status" value="1"/>
</dbReference>
<dbReference type="InterPro" id="IPR043160">
    <property type="entry name" value="Dynein_C_barrel"/>
</dbReference>
<evidence type="ECO:0000313" key="19">
    <source>
        <dbReference type="EMBL" id="ETO20102.1"/>
    </source>
</evidence>
<dbReference type="InterPro" id="IPR026983">
    <property type="entry name" value="DHC"/>
</dbReference>
<evidence type="ECO:0000259" key="16">
    <source>
        <dbReference type="Pfam" id="PF12781"/>
    </source>
</evidence>
<feature type="domain" description="Dynein heavy chain C-terminal" evidence="18">
    <location>
        <begin position="933"/>
        <end position="1237"/>
    </location>
</feature>
<dbReference type="Gene3D" id="1.10.8.1220">
    <property type="match status" value="1"/>
</dbReference>
<keyword evidence="9" id="KW-0969">Cilium</keyword>
<dbReference type="Gene3D" id="3.40.50.300">
    <property type="entry name" value="P-loop containing nucleotide triphosphate hydrolases"/>
    <property type="match status" value="2"/>
</dbReference>
<feature type="domain" description="Dynein heavy chain ATP-binding dynein motor region" evidence="16">
    <location>
        <begin position="105"/>
        <end position="247"/>
    </location>
</feature>
<accession>X6N461</accession>
<dbReference type="FunFam" id="3.40.50.300:FF:000153">
    <property type="entry name" value="Dynein axonemal heavy chain 1"/>
    <property type="match status" value="1"/>
</dbReference>
<dbReference type="Pfam" id="PF18199">
    <property type="entry name" value="Dynein_C"/>
    <property type="match status" value="1"/>
</dbReference>
<gene>
    <name evidence="19" type="ORF">RFI_17117</name>
</gene>
<evidence type="ECO:0008006" key="21">
    <source>
        <dbReference type="Google" id="ProtNLM"/>
    </source>
</evidence>
<dbReference type="Gene3D" id="3.10.490.20">
    <property type="match status" value="1"/>
</dbReference>
<evidence type="ECO:0000259" key="15">
    <source>
        <dbReference type="Pfam" id="PF12777"/>
    </source>
</evidence>
<dbReference type="Gene3D" id="1.10.8.720">
    <property type="entry name" value="Region D6 of dynein motor"/>
    <property type="match status" value="1"/>
</dbReference>
<dbReference type="InterPro" id="IPR035706">
    <property type="entry name" value="AAA_9"/>
</dbReference>
<feature type="transmembrane region" description="Helical" evidence="13">
    <location>
        <begin position="45"/>
        <end position="65"/>
    </location>
</feature>
<keyword evidence="4" id="KW-0677">Repeat</keyword>
<dbReference type="InterPro" id="IPR024743">
    <property type="entry name" value="Dynein_HC_stalk"/>
</dbReference>
<dbReference type="InterPro" id="IPR004273">
    <property type="entry name" value="Dynein_heavy_D6_P-loop"/>
</dbReference>
<dbReference type="FunFam" id="1.10.8.1220:FF:000001">
    <property type="entry name" value="Dynein axonemal heavy chain 5"/>
    <property type="match status" value="1"/>
</dbReference>
<dbReference type="PANTHER" id="PTHR22878">
    <property type="entry name" value="DYNEIN HEAVY CHAIN 6, AXONEMAL-LIKE-RELATED"/>
    <property type="match status" value="1"/>
</dbReference>
<keyword evidence="5" id="KW-0547">Nucleotide-binding</keyword>
<protein>
    <recommendedName>
        <fullName evidence="21">Dynein heavy chain</fullName>
    </recommendedName>
</protein>
<dbReference type="InterPro" id="IPR041658">
    <property type="entry name" value="AAA_lid_11"/>
</dbReference>
<evidence type="ECO:0000259" key="14">
    <source>
        <dbReference type="Pfam" id="PF03028"/>
    </source>
</evidence>
<dbReference type="Pfam" id="PF12777">
    <property type="entry name" value="MT"/>
    <property type="match status" value="1"/>
</dbReference>
<keyword evidence="6" id="KW-0067">ATP-binding</keyword>
<keyword evidence="13" id="KW-0472">Membrane</keyword>
<feature type="domain" description="Dynein heavy chain coiled coil stalk" evidence="15">
    <location>
        <begin position="18"/>
        <end position="77"/>
    </location>
</feature>
<dbReference type="FunFam" id="1.10.8.720:FF:000005">
    <property type="entry name" value="Dynein axonemal heavy chain 10"/>
    <property type="match status" value="1"/>
</dbReference>
<evidence type="ECO:0000256" key="10">
    <source>
        <dbReference type="ARBA" id="ARBA00023175"/>
    </source>
</evidence>
<dbReference type="GO" id="GO:0007018">
    <property type="term" value="P:microtubule-based movement"/>
    <property type="evidence" value="ECO:0007669"/>
    <property type="project" value="InterPro"/>
</dbReference>
<feature type="transmembrane region" description="Helical" evidence="13">
    <location>
        <begin position="242"/>
        <end position="259"/>
    </location>
</feature>
<evidence type="ECO:0000256" key="8">
    <source>
        <dbReference type="ARBA" id="ARBA00023054"/>
    </source>
</evidence>
<organism evidence="19 20">
    <name type="scientific">Reticulomyxa filosa</name>
    <dbReference type="NCBI Taxonomy" id="46433"/>
    <lineage>
        <taxon>Eukaryota</taxon>
        <taxon>Sar</taxon>
        <taxon>Rhizaria</taxon>
        <taxon>Retaria</taxon>
        <taxon>Foraminifera</taxon>
        <taxon>Monothalamids</taxon>
        <taxon>Reticulomyxidae</taxon>
        <taxon>Reticulomyxa</taxon>
    </lineage>
</organism>
<dbReference type="Gene3D" id="1.20.920.20">
    <property type="match status" value="1"/>
</dbReference>
<dbReference type="FunFam" id="3.10.490.20:FF:000006">
    <property type="entry name" value="Dynein axonemal heavy chain 10"/>
    <property type="match status" value="1"/>
</dbReference>
<evidence type="ECO:0000259" key="18">
    <source>
        <dbReference type="Pfam" id="PF18199"/>
    </source>
</evidence>
<dbReference type="GO" id="GO:0005524">
    <property type="term" value="F:ATP binding"/>
    <property type="evidence" value="ECO:0007669"/>
    <property type="project" value="UniProtKB-KW"/>
</dbReference>
<dbReference type="GO" id="GO:0030286">
    <property type="term" value="C:dynein complex"/>
    <property type="evidence" value="ECO:0007669"/>
    <property type="project" value="UniProtKB-KW"/>
</dbReference>
<dbReference type="EMBL" id="ASPP01012930">
    <property type="protein sequence ID" value="ETO20102.1"/>
    <property type="molecule type" value="Genomic_DNA"/>
</dbReference>
<dbReference type="InterPro" id="IPR041228">
    <property type="entry name" value="Dynein_C"/>
</dbReference>
<evidence type="ECO:0000256" key="2">
    <source>
        <dbReference type="ARBA" id="ARBA00022490"/>
    </source>
</evidence>
<dbReference type="InterPro" id="IPR042219">
    <property type="entry name" value="AAA_lid_11_sf"/>
</dbReference>
<evidence type="ECO:0000256" key="5">
    <source>
        <dbReference type="ARBA" id="ARBA00022741"/>
    </source>
</evidence>
<evidence type="ECO:0000256" key="7">
    <source>
        <dbReference type="ARBA" id="ARBA00023017"/>
    </source>
</evidence>
<keyword evidence="10" id="KW-0505">Motor protein</keyword>
<evidence type="ECO:0000256" key="12">
    <source>
        <dbReference type="ARBA" id="ARBA00023273"/>
    </source>
</evidence>
<dbReference type="PANTHER" id="PTHR22878:SF63">
    <property type="entry name" value="DYNEIN AXONEMAL HEAVY CHAIN 10"/>
    <property type="match status" value="1"/>
</dbReference>
<evidence type="ECO:0000256" key="6">
    <source>
        <dbReference type="ARBA" id="ARBA00022840"/>
    </source>
</evidence>
<keyword evidence="12" id="KW-0966">Cell projection</keyword>
<evidence type="ECO:0000256" key="3">
    <source>
        <dbReference type="ARBA" id="ARBA00022701"/>
    </source>
</evidence>
<keyword evidence="7" id="KW-0243">Dynein</keyword>
<evidence type="ECO:0000256" key="11">
    <source>
        <dbReference type="ARBA" id="ARBA00023212"/>
    </source>
</evidence>
<dbReference type="FunFam" id="3.40.50.300:FF:000049">
    <property type="entry name" value="Dynein, axonemal, heavy chain 5"/>
    <property type="match status" value="1"/>
</dbReference>
<evidence type="ECO:0000259" key="17">
    <source>
        <dbReference type="Pfam" id="PF18198"/>
    </source>
</evidence>
<dbReference type="Gene3D" id="6.10.140.1060">
    <property type="match status" value="1"/>
</dbReference>
<reference evidence="19 20" key="1">
    <citation type="journal article" date="2013" name="Curr. Biol.">
        <title>The Genome of the Foraminiferan Reticulomyxa filosa.</title>
        <authorList>
            <person name="Glockner G."/>
            <person name="Hulsmann N."/>
            <person name="Schleicher M."/>
            <person name="Noegel A.A."/>
            <person name="Eichinger L."/>
            <person name="Gallinger C."/>
            <person name="Pawlowski J."/>
            <person name="Sierra R."/>
            <person name="Euteneuer U."/>
            <person name="Pillet L."/>
            <person name="Moustafa A."/>
            <person name="Platzer M."/>
            <person name="Groth M."/>
            <person name="Szafranski K."/>
            <person name="Schliwa M."/>
        </authorList>
    </citation>
    <scope>NUCLEOTIDE SEQUENCE [LARGE SCALE GENOMIC DNA]</scope>
</reference>
<comment type="subcellular location">
    <subcellularLocation>
        <location evidence="1">Cytoplasm</location>
        <location evidence="1">Cytoskeleton</location>
        <location evidence="1">Cilium axoneme</location>
    </subcellularLocation>
</comment>
<dbReference type="GO" id="GO:0005930">
    <property type="term" value="C:axoneme"/>
    <property type="evidence" value="ECO:0007669"/>
    <property type="project" value="UniProtKB-SubCell"/>
</dbReference>
<keyword evidence="11" id="KW-0206">Cytoskeleton</keyword>